<dbReference type="EMBL" id="GU568008">
    <property type="protein sequence ID" value="ADI23187.1"/>
    <property type="molecule type" value="Genomic_DNA"/>
</dbReference>
<organism evidence="1">
    <name type="scientific">uncultured Gemmatimonadales bacterium HF0770_11C06</name>
    <dbReference type="NCBI Taxonomy" id="723616"/>
    <lineage>
        <taxon>Bacteria</taxon>
        <taxon>Pseudomonadati</taxon>
        <taxon>Gemmatimonadota</taxon>
        <taxon>Gemmatimonadia</taxon>
        <taxon>Gemmatimonadales</taxon>
        <taxon>environmental samples</taxon>
    </lineage>
</organism>
<protein>
    <submittedName>
        <fullName evidence="1">Uncharacterized protein</fullName>
    </submittedName>
</protein>
<proteinExistence type="predicted"/>
<accession>E7C6W3</accession>
<sequence>MPALDNDTVSKYLERYAEPESTFGARLRRHTDHILVIPAQDEAATLLEGIYPALNAVSVRGERTLCIVVVNATDEARTIVHTNNDHLLQTLTALGPTTPLHTQDETPCWYAEAKGFDLVLVDRNSLGCRLPRGQGVGLARKIGCDIALASLRSGSSRAQLIHMSDCDVQLPSDYFDITVPMSSAAVIYRFHHEPCGNHAIDEAHARYEAYLRYYVLGLRHAGSPYAFHTIGSCIATIPTAYAGVRGVPKRQAGEDFYLLNKLAKLGRIHTARSSPITIRARSSLRVPFGTGRATHDIARNIDAYRIYAPRIFDLLKAWVAALGALDDALPARAYGAVYERASETLDPLDLDRLSQALLTIDAPKALSEAAAHSSLARVRRKWAHDWFDGFRTLKLVHALRDTGLVDIPWQLAITESSFCRSSPTDTGTALIRDRDAFETCRRLARLEERP</sequence>
<name>E7C6W3_9BACT</name>
<evidence type="ECO:0000313" key="1">
    <source>
        <dbReference type="EMBL" id="ADI23187.1"/>
    </source>
</evidence>
<dbReference type="AlphaFoldDB" id="E7C6W3"/>
<reference evidence="1" key="1">
    <citation type="submission" date="2010-01" db="EMBL/GenBank/DDBJ databases">
        <title>Genome fragments of uncultured bacteria from the North Pacific subtropical Gyre.</title>
        <authorList>
            <person name="Pham V.D."/>
            <person name="Delong E.F."/>
        </authorList>
    </citation>
    <scope>NUCLEOTIDE SEQUENCE</scope>
</reference>